<evidence type="ECO:0000256" key="8">
    <source>
        <dbReference type="ARBA" id="ARBA00031282"/>
    </source>
</evidence>
<feature type="domain" description="Fe2OG dioxygenase" evidence="12">
    <location>
        <begin position="152"/>
        <end position="257"/>
    </location>
</feature>
<evidence type="ECO:0000256" key="7">
    <source>
        <dbReference type="ARBA" id="ARBA00031011"/>
    </source>
</evidence>
<name>A0A9X2RKC4_9PROT</name>
<comment type="catalytic activity">
    <reaction evidence="10">
        <text>L-arginine + 2-oxoglutarate + O2 = guanidine + L-glutamate 5-semialdehyde + succinate + CO2</text>
        <dbReference type="Rhea" id="RHEA:31535"/>
        <dbReference type="ChEBI" id="CHEBI:15379"/>
        <dbReference type="ChEBI" id="CHEBI:16526"/>
        <dbReference type="ChEBI" id="CHEBI:16810"/>
        <dbReference type="ChEBI" id="CHEBI:30031"/>
        <dbReference type="ChEBI" id="CHEBI:30087"/>
        <dbReference type="ChEBI" id="CHEBI:32682"/>
        <dbReference type="ChEBI" id="CHEBI:58066"/>
        <dbReference type="EC" id="1.14.20.7"/>
    </reaction>
</comment>
<protein>
    <recommendedName>
        <fullName evidence="5">2-oxoglutarate-dependent ethylene/succinate-forming enzyme</fullName>
        <ecNumber evidence="4">1.13.12.19</ecNumber>
        <ecNumber evidence="3">1.14.20.7</ecNumber>
    </recommendedName>
    <alternativeName>
        <fullName evidence="7">2-oxoglutarate dioxygenase (ethylene-forming)</fullName>
    </alternativeName>
    <alternativeName>
        <fullName evidence="8">2-oxoglutarate/L-arginine monooxygenase/decarboxylase (succinate-forming)</fullName>
    </alternativeName>
</protein>
<dbReference type="SUPFAM" id="SSF51197">
    <property type="entry name" value="Clavaminate synthase-like"/>
    <property type="match status" value="1"/>
</dbReference>
<dbReference type="AlphaFoldDB" id="A0A9X2RKC4"/>
<dbReference type="GO" id="GO:0046872">
    <property type="term" value="F:metal ion binding"/>
    <property type="evidence" value="ECO:0007669"/>
    <property type="project" value="UniProtKB-KW"/>
</dbReference>
<dbReference type="Proteomes" id="UP001142610">
    <property type="component" value="Unassembled WGS sequence"/>
</dbReference>
<dbReference type="InterPro" id="IPR050231">
    <property type="entry name" value="Iron_ascorbate_oxido_reductase"/>
</dbReference>
<organism evidence="13 14">
    <name type="scientific">Parvularcula maris</name>
    <dbReference type="NCBI Taxonomy" id="2965077"/>
    <lineage>
        <taxon>Bacteria</taxon>
        <taxon>Pseudomonadati</taxon>
        <taxon>Pseudomonadota</taxon>
        <taxon>Alphaproteobacteria</taxon>
        <taxon>Parvularculales</taxon>
        <taxon>Parvularculaceae</taxon>
        <taxon>Parvularcula</taxon>
    </lineage>
</organism>
<evidence type="ECO:0000259" key="12">
    <source>
        <dbReference type="PROSITE" id="PS51471"/>
    </source>
</evidence>
<evidence type="ECO:0000256" key="5">
    <source>
        <dbReference type="ARBA" id="ARBA00019045"/>
    </source>
</evidence>
<evidence type="ECO:0000256" key="9">
    <source>
        <dbReference type="ARBA" id="ARBA00047725"/>
    </source>
</evidence>
<keyword evidence="11" id="KW-0408">Iron</keyword>
<evidence type="ECO:0000313" key="14">
    <source>
        <dbReference type="Proteomes" id="UP001142610"/>
    </source>
</evidence>
<dbReference type="RefSeq" id="WP_256619363.1">
    <property type="nucleotide sequence ID" value="NZ_JANIBC010000005.1"/>
</dbReference>
<dbReference type="InterPro" id="IPR044861">
    <property type="entry name" value="IPNS-like_FE2OG_OXY"/>
</dbReference>
<dbReference type="PROSITE" id="PS51471">
    <property type="entry name" value="FE2OG_OXY"/>
    <property type="match status" value="1"/>
</dbReference>
<comment type="cofactor">
    <cofactor evidence="1">
        <name>Fe(2+)</name>
        <dbReference type="ChEBI" id="CHEBI:29033"/>
    </cofactor>
</comment>
<keyword evidence="14" id="KW-1185">Reference proteome</keyword>
<dbReference type="EC" id="1.13.12.19" evidence="4"/>
<dbReference type="EMBL" id="JANIBC010000005">
    <property type="protein sequence ID" value="MCQ8185477.1"/>
    <property type="molecule type" value="Genomic_DNA"/>
</dbReference>
<dbReference type="EC" id="1.14.20.7" evidence="3"/>
<comment type="pathway">
    <text evidence="2">Alkene biosynthesis; ethylene biosynthesis via 2-oxoglutarate.</text>
</comment>
<sequence>MTQDPSVPVLSLAEGIDAEALYRALMRTGFVVLTDHGIDLSRLHETYETVASFFALPEQTKERYVVGRDGQRGYTPFGRENAKGNPVPDLKEFWHVGRDAIAPNVWPDEPEAFRRDVAWLYEELDRVGLDLLRALTSPLEVARAYFDEMAAGGNSVLRLLHYPPIPEGSDPNAVRAAAHEDINLITLLVSASAAGLELMDRDGVWRPIEAPADAIIADAGDMLARITNGHIPATTHRVVNPDGPNTSRYSMPFFLHPRPDAVLSVLPQFRGEGAAEDITAGDFLAERLAEIGLK</sequence>
<keyword evidence="11" id="KW-0560">Oxidoreductase</keyword>
<dbReference type="PANTHER" id="PTHR47990">
    <property type="entry name" value="2-OXOGLUTARATE (2OG) AND FE(II)-DEPENDENT OXYGENASE SUPERFAMILY PROTEIN-RELATED"/>
    <property type="match status" value="1"/>
</dbReference>
<dbReference type="Pfam" id="PF14226">
    <property type="entry name" value="DIOX_N"/>
    <property type="match status" value="1"/>
</dbReference>
<reference evidence="13" key="1">
    <citation type="submission" date="2022-07" db="EMBL/GenBank/DDBJ databases">
        <title>Parvularcula maris sp. nov., an algicidal bacterium isolated from seawater.</title>
        <authorList>
            <person name="Li F."/>
        </authorList>
    </citation>
    <scope>NUCLEOTIDE SEQUENCE</scope>
    <source>
        <strain evidence="13">BGMRC 0090</strain>
    </source>
</reference>
<evidence type="ECO:0000256" key="2">
    <source>
        <dbReference type="ARBA" id="ARBA00004767"/>
    </source>
</evidence>
<evidence type="ECO:0000256" key="1">
    <source>
        <dbReference type="ARBA" id="ARBA00001954"/>
    </source>
</evidence>
<evidence type="ECO:0000256" key="10">
    <source>
        <dbReference type="ARBA" id="ARBA00049359"/>
    </source>
</evidence>
<dbReference type="InterPro" id="IPR026992">
    <property type="entry name" value="DIOX_N"/>
</dbReference>
<accession>A0A9X2RKC4</accession>
<comment type="catalytic activity">
    <reaction evidence="9">
        <text>2-oxoglutarate + O2 + 2 H(+) = ethene + 3 CO2 + H2O</text>
        <dbReference type="Rhea" id="RHEA:31523"/>
        <dbReference type="ChEBI" id="CHEBI:15377"/>
        <dbReference type="ChEBI" id="CHEBI:15378"/>
        <dbReference type="ChEBI" id="CHEBI:15379"/>
        <dbReference type="ChEBI" id="CHEBI:16526"/>
        <dbReference type="ChEBI" id="CHEBI:16810"/>
        <dbReference type="ChEBI" id="CHEBI:18153"/>
        <dbReference type="EC" id="1.13.12.19"/>
    </reaction>
</comment>
<proteinExistence type="inferred from homology"/>
<dbReference type="GO" id="GO:0009693">
    <property type="term" value="P:ethylene biosynthetic process"/>
    <property type="evidence" value="ECO:0007669"/>
    <property type="project" value="UniProtKB-KW"/>
</dbReference>
<dbReference type="InterPro" id="IPR027443">
    <property type="entry name" value="IPNS-like_sf"/>
</dbReference>
<evidence type="ECO:0000256" key="6">
    <source>
        <dbReference type="ARBA" id="ARBA00022666"/>
    </source>
</evidence>
<dbReference type="GO" id="GO:0102276">
    <property type="term" value="F:2-oxoglutarate oxygenase/decarboxylase (ethylene-forming) activity"/>
    <property type="evidence" value="ECO:0007669"/>
    <property type="project" value="UniProtKB-EC"/>
</dbReference>
<evidence type="ECO:0000313" key="13">
    <source>
        <dbReference type="EMBL" id="MCQ8185477.1"/>
    </source>
</evidence>
<dbReference type="Gene3D" id="2.60.120.330">
    <property type="entry name" value="B-lactam Antibiotic, Isopenicillin N Synthase, Chain"/>
    <property type="match status" value="1"/>
</dbReference>
<gene>
    <name evidence="13" type="ORF">NOG11_08720</name>
</gene>
<comment type="caution">
    <text evidence="13">The sequence shown here is derived from an EMBL/GenBank/DDBJ whole genome shotgun (WGS) entry which is preliminary data.</text>
</comment>
<evidence type="ECO:0000256" key="3">
    <source>
        <dbReference type="ARBA" id="ARBA00012293"/>
    </source>
</evidence>
<evidence type="ECO:0000256" key="11">
    <source>
        <dbReference type="RuleBase" id="RU003682"/>
    </source>
</evidence>
<evidence type="ECO:0000256" key="4">
    <source>
        <dbReference type="ARBA" id="ARBA00012531"/>
    </source>
</evidence>
<dbReference type="InterPro" id="IPR005123">
    <property type="entry name" value="Oxoglu/Fe-dep_dioxygenase_dom"/>
</dbReference>
<dbReference type="Pfam" id="PF03171">
    <property type="entry name" value="2OG-FeII_Oxy"/>
    <property type="match status" value="1"/>
</dbReference>
<keyword evidence="6" id="KW-0266">Ethylene biosynthesis</keyword>
<keyword evidence="11" id="KW-0479">Metal-binding</keyword>
<comment type="similarity">
    <text evidence="11">Belongs to the iron/ascorbate-dependent oxidoreductase family.</text>
</comment>